<reference evidence="2" key="1">
    <citation type="submission" date="2020-10" db="EMBL/GenBank/DDBJ databases">
        <authorList>
            <person name="Gilroy R."/>
        </authorList>
    </citation>
    <scope>NUCLEOTIDE SEQUENCE</scope>
    <source>
        <strain evidence="2">2889</strain>
    </source>
</reference>
<evidence type="ECO:0000313" key="2">
    <source>
        <dbReference type="EMBL" id="MBO8433456.1"/>
    </source>
</evidence>
<dbReference type="PANTHER" id="PTHR45661:SF3">
    <property type="entry name" value="IG-LIKE DOMAIN-CONTAINING PROTEIN"/>
    <property type="match status" value="1"/>
</dbReference>
<dbReference type="Pfam" id="PF13306">
    <property type="entry name" value="LRR_5"/>
    <property type="match status" value="2"/>
</dbReference>
<dbReference type="InterPro" id="IPR032675">
    <property type="entry name" value="LRR_dom_sf"/>
</dbReference>
<dbReference type="EMBL" id="JADIMZ010000138">
    <property type="protein sequence ID" value="MBO8433456.1"/>
    <property type="molecule type" value="Genomic_DNA"/>
</dbReference>
<keyword evidence="1" id="KW-0732">Signal</keyword>
<evidence type="ECO:0000313" key="3">
    <source>
        <dbReference type="Proteomes" id="UP000823612"/>
    </source>
</evidence>
<evidence type="ECO:0000256" key="1">
    <source>
        <dbReference type="SAM" id="SignalP"/>
    </source>
</evidence>
<dbReference type="InterPro" id="IPR053139">
    <property type="entry name" value="Surface_bspA-like"/>
</dbReference>
<proteinExistence type="predicted"/>
<gene>
    <name evidence="2" type="ORF">IAB08_09235</name>
</gene>
<accession>A0A9D9DW01</accession>
<dbReference type="Proteomes" id="UP000823612">
    <property type="component" value="Unassembled WGS sequence"/>
</dbReference>
<organism evidence="2 3">
    <name type="scientific">Candidatus Pullibacteroides excrementavium</name>
    <dbReference type="NCBI Taxonomy" id="2840905"/>
    <lineage>
        <taxon>Bacteria</taxon>
        <taxon>Pseudomonadati</taxon>
        <taxon>Bacteroidota</taxon>
        <taxon>Bacteroidia</taxon>
        <taxon>Bacteroidales</taxon>
        <taxon>Candidatus Pullibacteroides</taxon>
    </lineage>
</organism>
<dbReference type="Gene3D" id="3.80.10.10">
    <property type="entry name" value="Ribonuclease Inhibitor"/>
    <property type="match status" value="4"/>
</dbReference>
<comment type="caution">
    <text evidence="2">The sequence shown here is derived from an EMBL/GenBank/DDBJ whole genome shotgun (WGS) entry which is preliminary data.</text>
</comment>
<dbReference type="AlphaFoldDB" id="A0A9D9DW01"/>
<dbReference type="SUPFAM" id="SSF52058">
    <property type="entry name" value="L domain-like"/>
    <property type="match status" value="2"/>
</dbReference>
<feature type="signal peptide" evidence="1">
    <location>
        <begin position="1"/>
        <end position="22"/>
    </location>
</feature>
<feature type="chain" id="PRO_5039183471" evidence="1">
    <location>
        <begin position="23"/>
        <end position="797"/>
    </location>
</feature>
<dbReference type="InterPro" id="IPR026906">
    <property type="entry name" value="LRR_5"/>
</dbReference>
<protein>
    <submittedName>
        <fullName evidence="2">Leucine-rich repeat domain-containing protein</fullName>
    </submittedName>
</protein>
<dbReference type="PANTHER" id="PTHR45661">
    <property type="entry name" value="SURFACE ANTIGEN"/>
    <property type="match status" value="1"/>
</dbReference>
<reference evidence="2" key="2">
    <citation type="journal article" date="2021" name="PeerJ">
        <title>Extensive microbial diversity within the chicken gut microbiome revealed by metagenomics and culture.</title>
        <authorList>
            <person name="Gilroy R."/>
            <person name="Ravi A."/>
            <person name="Getino M."/>
            <person name="Pursley I."/>
            <person name="Horton D.L."/>
            <person name="Alikhan N.F."/>
            <person name="Baker D."/>
            <person name="Gharbi K."/>
            <person name="Hall N."/>
            <person name="Watson M."/>
            <person name="Adriaenssens E.M."/>
            <person name="Foster-Nyarko E."/>
            <person name="Jarju S."/>
            <person name="Secka A."/>
            <person name="Antonio M."/>
            <person name="Oren A."/>
            <person name="Chaudhuri R.R."/>
            <person name="La Ragione R."/>
            <person name="Hildebrand F."/>
            <person name="Pallen M.J."/>
        </authorList>
    </citation>
    <scope>NUCLEOTIDE SEQUENCE</scope>
    <source>
        <strain evidence="2">2889</strain>
    </source>
</reference>
<name>A0A9D9DW01_9BACT</name>
<sequence length="797" mass="87198">MRKKMLFAGVCGIASLPIFLSAQESSCFPVVNQDAQTVYYYPDEGDPKVVSVGPVPAGLSPYSGDLRVPGKINYQGNEYVVRSVLPETFRVSSFPVNAENSLASLSLPAGVERIGERAAYNNLLMTDLSLGDGLLQIGDAAFAKCRSLQELTLPESLGIIGDSAFFHNQNLRSLVLPLSLRRIGESAFERCQNLASVALPDSLKIVPFRAFANCGLESICIGAGTDSLAAQAFAQNTGLKEVVLLNPALQNVDASTFSGMDLGRLTLHVPHGSMGFYRDHAFWGRFGNIEVSDTVRDEPEAPGSYPTDFWVDGIFYQTLPDTLTVAVGYEFGSRYEGDIVIPDYVEYEGRRFKVTEIGMWAFEGDTTLTSVHLPSTLKVIGAAAFALTRLTEVEIPDSVLEVGSLAFSDCDSLLSVEIGRSVKTIGNFAFDNCKKIESIDLPDGLENLGSFAFAYCMSLDSIVLPSGIVDIKESTFYSCHDLKTIRFSDAVHTIGPRAFHECVSLTSFSMPSALDSLGEEAFEDCWMLDSVHLPDAVRHIGEGTFAGCLSMESLEWSSRLLSIGDYALAYCQSLAEVDLPSSLRSIGMSAFDHCQSLKQVDWPMVDILPDSVFKSCLALEKVSLPEEVDTIQPFAFGDCSALASVWVYRLEPPYVFEGGFEGVDKQNCVLVVPEGSKERYAAAPVWEDFYQIVDTLAAIPGSGDEDSLSNQFTMNDLGFQLLRNPVRDYLQVRFDEDWGAEGMMLEVYGSNGRRLRQEFVPVAGQYSFFYVGSLPAGMYVLRIAGRAGIGVYKFVKY</sequence>